<sequence>MALKLTCMMVVCMMVCAPFGAGAITCGQVATYMTPCITYLRSGGTIPSSCCSGLRGLNTAAATTAERQTVCRCLISAANNLPGLNPNLASGLPGACGISLPYKFSTSTNCNSVK</sequence>
<feature type="signal peptide" evidence="7">
    <location>
        <begin position="1"/>
        <end position="23"/>
    </location>
</feature>
<dbReference type="CDD" id="cd01960">
    <property type="entry name" value="nsLTP1"/>
    <property type="match status" value="1"/>
</dbReference>
<evidence type="ECO:0000313" key="9">
    <source>
        <dbReference type="EMBL" id="GMN40569.1"/>
    </source>
</evidence>
<dbReference type="PROSITE" id="PS00597">
    <property type="entry name" value="PLANT_LTP"/>
    <property type="match status" value="1"/>
</dbReference>
<dbReference type="Gene3D" id="1.10.110.10">
    <property type="entry name" value="Plant lipid-transfer and hydrophobic proteins"/>
    <property type="match status" value="1"/>
</dbReference>
<dbReference type="GO" id="GO:0008289">
    <property type="term" value="F:lipid binding"/>
    <property type="evidence" value="ECO:0007669"/>
    <property type="project" value="UniProtKB-KW"/>
</dbReference>
<dbReference type="AlphaFoldDB" id="A0AA88DHK0"/>
<evidence type="ECO:0000256" key="7">
    <source>
        <dbReference type="SAM" id="SignalP"/>
    </source>
</evidence>
<evidence type="ECO:0000256" key="1">
    <source>
        <dbReference type="ARBA" id="ARBA00003211"/>
    </source>
</evidence>
<dbReference type="SMART" id="SM00499">
    <property type="entry name" value="AAI"/>
    <property type="match status" value="1"/>
</dbReference>
<evidence type="ECO:0000256" key="3">
    <source>
        <dbReference type="ARBA" id="ARBA00022448"/>
    </source>
</evidence>
<dbReference type="FunFam" id="1.10.110.10:FF:000002">
    <property type="entry name" value="Non-specific lipid-transfer protein"/>
    <property type="match status" value="1"/>
</dbReference>
<keyword evidence="10" id="KW-1185">Reference proteome</keyword>
<evidence type="ECO:0000256" key="6">
    <source>
        <dbReference type="RuleBase" id="RU000628"/>
    </source>
</evidence>
<dbReference type="InterPro" id="IPR000528">
    <property type="entry name" value="Plant_nsLTP"/>
</dbReference>
<accession>A0AA88DHK0</accession>
<dbReference type="PRINTS" id="PR00382">
    <property type="entry name" value="LIPIDTRNSFER"/>
</dbReference>
<keyword evidence="4 6" id="KW-0446">Lipid-binding</keyword>
<keyword evidence="3 6" id="KW-0813">Transport</keyword>
<feature type="domain" description="Bifunctional inhibitor/plant lipid transfer protein/seed storage helical" evidence="8">
    <location>
        <begin position="26"/>
        <end position="110"/>
    </location>
</feature>
<evidence type="ECO:0000256" key="4">
    <source>
        <dbReference type="ARBA" id="ARBA00023121"/>
    </source>
</evidence>
<dbReference type="InterPro" id="IPR036312">
    <property type="entry name" value="Bifun_inhib/LTP/seed_sf"/>
</dbReference>
<dbReference type="GO" id="GO:0006869">
    <property type="term" value="P:lipid transport"/>
    <property type="evidence" value="ECO:0007669"/>
    <property type="project" value="InterPro"/>
</dbReference>
<keyword evidence="5" id="KW-1015">Disulfide bond</keyword>
<dbReference type="Pfam" id="PF00234">
    <property type="entry name" value="Tryp_alpha_amyl"/>
    <property type="match status" value="1"/>
</dbReference>
<evidence type="ECO:0000256" key="2">
    <source>
        <dbReference type="ARBA" id="ARBA00009748"/>
    </source>
</evidence>
<name>A0AA88DHK0_FICCA</name>
<dbReference type="EMBL" id="BTGU01000011">
    <property type="protein sequence ID" value="GMN40569.1"/>
    <property type="molecule type" value="Genomic_DNA"/>
</dbReference>
<reference evidence="9" key="1">
    <citation type="submission" date="2023-07" db="EMBL/GenBank/DDBJ databases">
        <title>draft genome sequence of fig (Ficus carica).</title>
        <authorList>
            <person name="Takahashi T."/>
            <person name="Nishimura K."/>
        </authorList>
    </citation>
    <scope>NUCLEOTIDE SEQUENCE</scope>
</reference>
<organism evidence="9 10">
    <name type="scientific">Ficus carica</name>
    <name type="common">Common fig</name>
    <dbReference type="NCBI Taxonomy" id="3494"/>
    <lineage>
        <taxon>Eukaryota</taxon>
        <taxon>Viridiplantae</taxon>
        <taxon>Streptophyta</taxon>
        <taxon>Embryophyta</taxon>
        <taxon>Tracheophyta</taxon>
        <taxon>Spermatophyta</taxon>
        <taxon>Magnoliopsida</taxon>
        <taxon>eudicotyledons</taxon>
        <taxon>Gunneridae</taxon>
        <taxon>Pentapetalae</taxon>
        <taxon>rosids</taxon>
        <taxon>fabids</taxon>
        <taxon>Rosales</taxon>
        <taxon>Moraceae</taxon>
        <taxon>Ficeae</taxon>
        <taxon>Ficus</taxon>
    </lineage>
</organism>
<comment type="similarity">
    <text evidence="2 6">Belongs to the plant LTP family.</text>
</comment>
<evidence type="ECO:0000313" key="10">
    <source>
        <dbReference type="Proteomes" id="UP001187192"/>
    </source>
</evidence>
<dbReference type="Proteomes" id="UP001187192">
    <property type="component" value="Unassembled WGS sequence"/>
</dbReference>
<keyword evidence="7" id="KW-0732">Signal</keyword>
<dbReference type="PANTHER" id="PTHR33076">
    <property type="entry name" value="NON-SPECIFIC LIPID-TRANSFER PROTEIN 2-RELATED"/>
    <property type="match status" value="1"/>
</dbReference>
<gene>
    <name evidence="9" type="ORF">TIFTF001_009790</name>
</gene>
<feature type="chain" id="PRO_5041674882" description="Non-specific lipid-transfer protein" evidence="7">
    <location>
        <begin position="24"/>
        <end position="114"/>
    </location>
</feature>
<dbReference type="SUPFAM" id="SSF47699">
    <property type="entry name" value="Bifunctional inhibitor/lipid-transfer protein/seed storage 2S albumin"/>
    <property type="match status" value="1"/>
</dbReference>
<dbReference type="InterPro" id="IPR016140">
    <property type="entry name" value="Bifunc_inhib/LTP/seed_store"/>
</dbReference>
<comment type="caution">
    <text evidence="9">The sequence shown here is derived from an EMBL/GenBank/DDBJ whole genome shotgun (WGS) entry which is preliminary data.</text>
</comment>
<evidence type="ECO:0000256" key="5">
    <source>
        <dbReference type="ARBA" id="ARBA00023157"/>
    </source>
</evidence>
<comment type="function">
    <text evidence="1 6">Plant non-specific lipid-transfer proteins transfer phospholipids as well as galactolipids across membranes. May play a role in wax or cutin deposition in the cell walls of expanding epidermal cells and certain secretory tissues.</text>
</comment>
<protein>
    <recommendedName>
        <fullName evidence="6">Non-specific lipid-transfer protein</fullName>
    </recommendedName>
</protein>
<evidence type="ECO:0000259" key="8">
    <source>
        <dbReference type="SMART" id="SM00499"/>
    </source>
</evidence>
<proteinExistence type="inferred from homology"/>